<feature type="transmembrane region" description="Helical" evidence="2">
    <location>
        <begin position="171"/>
        <end position="192"/>
    </location>
</feature>
<keyword evidence="2" id="KW-0472">Membrane</keyword>
<keyword evidence="2" id="KW-0812">Transmembrane</keyword>
<feature type="transmembrane region" description="Helical" evidence="2">
    <location>
        <begin position="137"/>
        <end position="159"/>
    </location>
</feature>
<reference evidence="4 5" key="1">
    <citation type="submission" date="2020-08" db="EMBL/GenBank/DDBJ databases">
        <title>Genemic of Streptomyces polyaspartic.</title>
        <authorList>
            <person name="Liu W."/>
        </authorList>
    </citation>
    <scope>NUCLEOTIDE SEQUENCE [LARGE SCALE GENOMIC DNA]</scope>
    <source>
        <strain evidence="4 5">TRM66268-LWL</strain>
    </source>
</reference>
<name>A0ABR7SVE6_9ACTN</name>
<dbReference type="SUPFAM" id="SSF56524">
    <property type="entry name" value="Oxidoreductase molybdopterin-binding domain"/>
    <property type="match status" value="1"/>
</dbReference>
<dbReference type="InterPro" id="IPR019546">
    <property type="entry name" value="TAT_signal_bac_arc"/>
</dbReference>
<proteinExistence type="predicted"/>
<keyword evidence="2" id="KW-1133">Transmembrane helix</keyword>
<feature type="transmembrane region" description="Helical" evidence="2">
    <location>
        <begin position="96"/>
        <end position="116"/>
    </location>
</feature>
<evidence type="ECO:0000256" key="1">
    <source>
        <dbReference type="SAM" id="MobiDB-lite"/>
    </source>
</evidence>
<sequence>MQESAAEGGRGNLRPGATGPEGETLIVQRLHRLLPAFKGRLHDKRTATVVGRWLGGAVLVCFVTGTVSHYVQHPSSWLIDILPSRPSWGYRLNQGLHVASGIAAIPLLFAKLWTVFPRLFEWPAVRNVWHGLERISVAALVATGVFQLFTGLLNTAQWYPWPFSFVPVHFAVSWLFIGALLLHIAVKLPVISSHWRRESAATLEIGDGADRRSFLYGVAVAVGAVTLTTAGQSFTPLRSLDLFAPRHPNYGPQGLPVNKTAVAAGADQVDLATWKLEVGGPQPFTLSLDELRALPQYEAELPIACVEGWSKSAKWRGVRVRDLLEQAGAPASSRVRVTSFQRGGAYRVMEMGRNYAEDPLTLLALELNGEPLHPDHGFPARIIAPNRPGVWQTKWVAKVEAL</sequence>
<gene>
    <name evidence="4" type="ORF">H9Y04_43945</name>
</gene>
<feature type="transmembrane region" description="Helical" evidence="2">
    <location>
        <begin position="213"/>
        <end position="234"/>
    </location>
</feature>
<evidence type="ECO:0000313" key="4">
    <source>
        <dbReference type="EMBL" id="MBC9719482.1"/>
    </source>
</evidence>
<organism evidence="4 5">
    <name type="scientific">Streptomyces polyasparticus</name>
    <dbReference type="NCBI Taxonomy" id="2767826"/>
    <lineage>
        <taxon>Bacteria</taxon>
        <taxon>Bacillati</taxon>
        <taxon>Actinomycetota</taxon>
        <taxon>Actinomycetes</taxon>
        <taxon>Kitasatosporales</taxon>
        <taxon>Streptomycetaceae</taxon>
        <taxon>Streptomyces</taxon>
    </lineage>
</organism>
<dbReference type="Gene3D" id="3.90.420.10">
    <property type="entry name" value="Oxidoreductase, molybdopterin-binding domain"/>
    <property type="match status" value="1"/>
</dbReference>
<evidence type="ECO:0000256" key="2">
    <source>
        <dbReference type="SAM" id="Phobius"/>
    </source>
</evidence>
<dbReference type="Pfam" id="PF00174">
    <property type="entry name" value="Oxidored_molyb"/>
    <property type="match status" value="1"/>
</dbReference>
<feature type="transmembrane region" description="Helical" evidence="2">
    <location>
        <begin position="50"/>
        <end position="71"/>
    </location>
</feature>
<feature type="domain" description="Oxidoreductase molybdopterin-binding" evidence="3">
    <location>
        <begin position="268"/>
        <end position="401"/>
    </location>
</feature>
<keyword evidence="5" id="KW-1185">Reference proteome</keyword>
<protein>
    <submittedName>
        <fullName evidence="4">Molybdopterin-dependent oxidoreductase</fullName>
    </submittedName>
</protein>
<dbReference type="CDD" id="cd00321">
    <property type="entry name" value="SO_family_Moco"/>
    <property type="match status" value="1"/>
</dbReference>
<dbReference type="EMBL" id="JACTVJ010000044">
    <property type="protein sequence ID" value="MBC9719482.1"/>
    <property type="molecule type" value="Genomic_DNA"/>
</dbReference>
<dbReference type="InterPro" id="IPR000572">
    <property type="entry name" value="OxRdtase_Mopterin-bd_dom"/>
</dbReference>
<evidence type="ECO:0000259" key="3">
    <source>
        <dbReference type="Pfam" id="PF00174"/>
    </source>
</evidence>
<accession>A0ABR7SVE6</accession>
<dbReference type="PANTHER" id="PTHR43032">
    <property type="entry name" value="PROTEIN-METHIONINE-SULFOXIDE REDUCTASE"/>
    <property type="match status" value="1"/>
</dbReference>
<dbReference type="PANTHER" id="PTHR43032:SF2">
    <property type="entry name" value="BLL0505 PROTEIN"/>
    <property type="match status" value="1"/>
</dbReference>
<dbReference type="InterPro" id="IPR036374">
    <property type="entry name" value="OxRdtase_Mopterin-bd_sf"/>
</dbReference>
<dbReference type="NCBIfam" id="TIGR01409">
    <property type="entry name" value="TAT_signal_seq"/>
    <property type="match status" value="1"/>
</dbReference>
<dbReference type="Proteomes" id="UP000642284">
    <property type="component" value="Unassembled WGS sequence"/>
</dbReference>
<comment type="caution">
    <text evidence="4">The sequence shown here is derived from an EMBL/GenBank/DDBJ whole genome shotgun (WGS) entry which is preliminary data.</text>
</comment>
<evidence type="ECO:0000313" key="5">
    <source>
        <dbReference type="Proteomes" id="UP000642284"/>
    </source>
</evidence>
<feature type="region of interest" description="Disordered" evidence="1">
    <location>
        <begin position="1"/>
        <end position="21"/>
    </location>
</feature>